<evidence type="ECO:0000313" key="1">
    <source>
        <dbReference type="EMBL" id="CAG8820118.1"/>
    </source>
</evidence>
<evidence type="ECO:0000313" key="2">
    <source>
        <dbReference type="Proteomes" id="UP000789920"/>
    </source>
</evidence>
<dbReference type="Proteomes" id="UP000789920">
    <property type="component" value="Unassembled WGS sequence"/>
</dbReference>
<comment type="caution">
    <text evidence="1">The sequence shown here is derived from an EMBL/GenBank/DDBJ whole genome shotgun (WGS) entry which is preliminary data.</text>
</comment>
<proteinExistence type="predicted"/>
<feature type="non-terminal residue" evidence="1">
    <location>
        <position position="197"/>
    </location>
</feature>
<keyword evidence="2" id="KW-1185">Reference proteome</keyword>
<organism evidence="1 2">
    <name type="scientific">Racocetra persica</name>
    <dbReference type="NCBI Taxonomy" id="160502"/>
    <lineage>
        <taxon>Eukaryota</taxon>
        <taxon>Fungi</taxon>
        <taxon>Fungi incertae sedis</taxon>
        <taxon>Mucoromycota</taxon>
        <taxon>Glomeromycotina</taxon>
        <taxon>Glomeromycetes</taxon>
        <taxon>Diversisporales</taxon>
        <taxon>Gigasporaceae</taxon>
        <taxon>Racocetra</taxon>
    </lineage>
</organism>
<reference evidence="1" key="1">
    <citation type="submission" date="2021-06" db="EMBL/GenBank/DDBJ databases">
        <authorList>
            <person name="Kallberg Y."/>
            <person name="Tangrot J."/>
            <person name="Rosling A."/>
        </authorList>
    </citation>
    <scope>NUCLEOTIDE SEQUENCE</scope>
    <source>
        <strain evidence="1">MA461A</strain>
    </source>
</reference>
<name>A0ACA9S1W4_9GLOM</name>
<gene>
    <name evidence="1" type="ORF">RPERSI_LOCUS25289</name>
</gene>
<feature type="non-terminal residue" evidence="1">
    <location>
        <position position="1"/>
    </location>
</feature>
<accession>A0ACA9S1W4</accession>
<protein>
    <submittedName>
        <fullName evidence="1">37077_t:CDS:1</fullName>
    </submittedName>
</protein>
<sequence>PSQEIRLNIVHDDFQIPKSLKHIQLRPSRLPNTIPSIFQPLNQSSRISRNEAQNIVYSRWKAVEEFINSACHQQPLDNSKLEHVESLCNNALDDALRVDLQDLEDVIRVLIDHSRWSFLNVYNADYDHESIYQKEFDAIFSMEHDDMRNLRVSTHKLIKALALLDNKNTETSLRVLTKLKNLKWAHQVIGCLIVGSL</sequence>
<dbReference type="EMBL" id="CAJVQC010083174">
    <property type="protein sequence ID" value="CAG8820118.1"/>
    <property type="molecule type" value="Genomic_DNA"/>
</dbReference>